<gene>
    <name evidence="5" type="ORF">NF556_19060</name>
</gene>
<dbReference type="InterPro" id="IPR039420">
    <property type="entry name" value="WalR-like"/>
</dbReference>
<evidence type="ECO:0000313" key="6">
    <source>
        <dbReference type="Proteomes" id="UP001056455"/>
    </source>
</evidence>
<dbReference type="InterPro" id="IPR016032">
    <property type="entry name" value="Sig_transdc_resp-reg_C-effctor"/>
</dbReference>
<dbReference type="Gene3D" id="1.10.10.10">
    <property type="entry name" value="Winged helix-like DNA-binding domain superfamily/Winged helix DNA-binding domain"/>
    <property type="match status" value="1"/>
</dbReference>
<keyword evidence="2" id="KW-0238">DNA-binding</keyword>
<evidence type="ECO:0000259" key="4">
    <source>
        <dbReference type="PROSITE" id="PS50043"/>
    </source>
</evidence>
<keyword evidence="1" id="KW-0805">Transcription regulation</keyword>
<keyword evidence="6" id="KW-1185">Reference proteome</keyword>
<evidence type="ECO:0000256" key="1">
    <source>
        <dbReference type="ARBA" id="ARBA00023015"/>
    </source>
</evidence>
<dbReference type="SUPFAM" id="SSF46894">
    <property type="entry name" value="C-terminal effector domain of the bipartite response regulators"/>
    <property type="match status" value="1"/>
</dbReference>
<organism evidence="5 6">
    <name type="scientific">Ornithinimicrobium faecis</name>
    <dbReference type="NCBI Taxonomy" id="2934158"/>
    <lineage>
        <taxon>Bacteria</taxon>
        <taxon>Bacillati</taxon>
        <taxon>Actinomycetota</taxon>
        <taxon>Actinomycetes</taxon>
        <taxon>Micrococcales</taxon>
        <taxon>Ornithinimicrobiaceae</taxon>
        <taxon>Ornithinimicrobium</taxon>
    </lineage>
</organism>
<feature type="domain" description="HTH luxR-type" evidence="4">
    <location>
        <begin position="265"/>
        <end position="330"/>
    </location>
</feature>
<dbReference type="PROSITE" id="PS50043">
    <property type="entry name" value="HTH_LUXR_2"/>
    <property type="match status" value="1"/>
</dbReference>
<name>A0ABY4YSC0_9MICO</name>
<evidence type="ECO:0000256" key="3">
    <source>
        <dbReference type="ARBA" id="ARBA00023163"/>
    </source>
</evidence>
<dbReference type="PRINTS" id="PR00038">
    <property type="entry name" value="HTHLUXR"/>
</dbReference>
<keyword evidence="3" id="KW-0804">Transcription</keyword>
<evidence type="ECO:0000256" key="2">
    <source>
        <dbReference type="ARBA" id="ARBA00023125"/>
    </source>
</evidence>
<dbReference type="PANTHER" id="PTHR43214">
    <property type="entry name" value="TWO-COMPONENT RESPONSE REGULATOR"/>
    <property type="match status" value="1"/>
</dbReference>
<dbReference type="RefSeq" id="WP_252592767.1">
    <property type="nucleotide sequence ID" value="NZ_CP099489.1"/>
</dbReference>
<dbReference type="CDD" id="cd06170">
    <property type="entry name" value="LuxR_C_like"/>
    <property type="match status" value="1"/>
</dbReference>
<dbReference type="Proteomes" id="UP001056455">
    <property type="component" value="Chromosome"/>
</dbReference>
<dbReference type="InterPro" id="IPR000792">
    <property type="entry name" value="Tscrpt_reg_LuxR_C"/>
</dbReference>
<dbReference type="Pfam" id="PF00196">
    <property type="entry name" value="GerE"/>
    <property type="match status" value="1"/>
</dbReference>
<proteinExistence type="predicted"/>
<dbReference type="InterPro" id="IPR036388">
    <property type="entry name" value="WH-like_DNA-bd_sf"/>
</dbReference>
<dbReference type="EMBL" id="CP099489">
    <property type="protein sequence ID" value="USQ79663.1"/>
    <property type="molecule type" value="Genomic_DNA"/>
</dbReference>
<dbReference type="SMART" id="SM00421">
    <property type="entry name" value="HTH_LUXR"/>
    <property type="match status" value="1"/>
</dbReference>
<evidence type="ECO:0000313" key="5">
    <source>
        <dbReference type="EMBL" id="USQ79663.1"/>
    </source>
</evidence>
<sequence length="332" mass="35951">MPRLDDLADPQFEDYLSSLYLTMLRIGRPTREALVDSGLHPEDVDRAAAFLVGRQLITPIGPGVWDILPPETAMPRLAASLEARARSTRNTASELGALWRQARTTPDEPAFVGVEMLRSVEQVVLAAHSLSATAQERLRYFMDDSPASRRLLQEEDPSAVVQPSVPPSAMSMVVDVALFNHEGVLPRLEAMANSGQRILVGDGLPFGGLVVDDKSALVDLSRHDPRADGSFVVRRRAAVAAVGALFDVAFELSTPMAPTLARVSGESDEAPLEARDRRILSLLAAGATDQQIARSVGVSKRTVERRVAAIMQTLSAGTRFQAGVQAARRDWI</sequence>
<protein>
    <submittedName>
        <fullName evidence="5">Helix-turn-helix transcriptional regulator</fullName>
    </submittedName>
</protein>
<reference evidence="5" key="1">
    <citation type="submission" date="2022-06" db="EMBL/GenBank/DDBJ databases">
        <title>Ornithinimicrobium HY1793.</title>
        <authorList>
            <person name="Huang Y."/>
        </authorList>
    </citation>
    <scope>NUCLEOTIDE SEQUENCE</scope>
    <source>
        <strain evidence="5">HY1793</strain>
    </source>
</reference>
<accession>A0ABY4YSC0</accession>
<dbReference type="PANTHER" id="PTHR43214:SF24">
    <property type="entry name" value="TRANSCRIPTIONAL REGULATORY PROTEIN NARL-RELATED"/>
    <property type="match status" value="1"/>
</dbReference>